<dbReference type="EMBL" id="LHXJ01000067">
    <property type="protein sequence ID" value="KXA89709.1"/>
    <property type="molecule type" value="Genomic_DNA"/>
</dbReference>
<sequence>MEISEVSKALLSEPDHQHPVDIREDLGHPLYLLLNVGLPLLDPRPPHGCKTGLSPSSPDTILFMFFRGTSNPL</sequence>
<name>A0A133U683_9EURY</name>
<dbReference type="AlphaFoldDB" id="A0A133U683"/>
<gene>
    <name evidence="1" type="ORF">AKJ57_04970</name>
</gene>
<dbReference type="Proteomes" id="UP000070163">
    <property type="component" value="Unassembled WGS sequence"/>
</dbReference>
<protein>
    <submittedName>
        <fullName evidence="1">Uncharacterized protein</fullName>
    </submittedName>
</protein>
<proteinExistence type="predicted"/>
<accession>A0A133U683</accession>
<evidence type="ECO:0000313" key="1">
    <source>
        <dbReference type="EMBL" id="KXA89709.1"/>
    </source>
</evidence>
<evidence type="ECO:0000313" key="2">
    <source>
        <dbReference type="Proteomes" id="UP000070163"/>
    </source>
</evidence>
<organism evidence="1 2">
    <name type="scientific">candidate division MSBL1 archaeon SCGC-AAA259A05</name>
    <dbReference type="NCBI Taxonomy" id="1698259"/>
    <lineage>
        <taxon>Archaea</taxon>
        <taxon>Methanobacteriati</taxon>
        <taxon>Methanobacteriota</taxon>
        <taxon>candidate division MSBL1</taxon>
    </lineage>
</organism>
<keyword evidence="2" id="KW-1185">Reference proteome</keyword>
<reference evidence="1 2" key="1">
    <citation type="journal article" date="2016" name="Sci. Rep.">
        <title>Metabolic traits of an uncultured archaeal lineage -MSBL1- from brine pools of the Red Sea.</title>
        <authorList>
            <person name="Mwirichia R."/>
            <person name="Alam I."/>
            <person name="Rashid M."/>
            <person name="Vinu M."/>
            <person name="Ba-Alawi W."/>
            <person name="Anthony Kamau A."/>
            <person name="Kamanda Ngugi D."/>
            <person name="Goker M."/>
            <person name="Klenk H.P."/>
            <person name="Bajic V."/>
            <person name="Stingl U."/>
        </authorList>
    </citation>
    <scope>NUCLEOTIDE SEQUENCE [LARGE SCALE GENOMIC DNA]</scope>
    <source>
        <strain evidence="1">SCGC-AAA259A05</strain>
    </source>
</reference>
<comment type="caution">
    <text evidence="1">The sequence shown here is derived from an EMBL/GenBank/DDBJ whole genome shotgun (WGS) entry which is preliminary data.</text>
</comment>